<proteinExistence type="predicted"/>
<dbReference type="Proteomes" id="UP000295696">
    <property type="component" value="Unassembled WGS sequence"/>
</dbReference>
<organism evidence="1 2">
    <name type="scientific">Primorskyibacter sedentarius</name>
    <dbReference type="NCBI Taxonomy" id="745311"/>
    <lineage>
        <taxon>Bacteria</taxon>
        <taxon>Pseudomonadati</taxon>
        <taxon>Pseudomonadota</taxon>
        <taxon>Alphaproteobacteria</taxon>
        <taxon>Rhodobacterales</taxon>
        <taxon>Roseobacteraceae</taxon>
        <taxon>Primorskyibacter</taxon>
    </lineage>
</organism>
<dbReference type="EMBL" id="SLZU01000003">
    <property type="protein sequence ID" value="TCS65792.1"/>
    <property type="molecule type" value="Genomic_DNA"/>
</dbReference>
<protein>
    <submittedName>
        <fullName evidence="1">Uncharacterized protein</fullName>
    </submittedName>
</protein>
<dbReference type="RefSeq" id="WP_165907475.1">
    <property type="nucleotide sequence ID" value="NZ_SLZU01000003.1"/>
</dbReference>
<evidence type="ECO:0000313" key="2">
    <source>
        <dbReference type="Proteomes" id="UP000295696"/>
    </source>
</evidence>
<sequence>MTQYDQLRATIRDLQTLRTDLGDQIARDKGQDPVLNDLHQRVCKALRALSGLS</sequence>
<name>A0A4R3JIE8_9RHOB</name>
<dbReference type="AlphaFoldDB" id="A0A4R3JIE8"/>
<comment type="caution">
    <text evidence="1">The sequence shown here is derived from an EMBL/GenBank/DDBJ whole genome shotgun (WGS) entry which is preliminary data.</text>
</comment>
<reference evidence="1 2" key="1">
    <citation type="submission" date="2019-03" db="EMBL/GenBank/DDBJ databases">
        <title>Genomic Encyclopedia of Type Strains, Phase IV (KMG-IV): sequencing the most valuable type-strain genomes for metagenomic binning, comparative biology and taxonomic classification.</title>
        <authorList>
            <person name="Goeker M."/>
        </authorList>
    </citation>
    <scope>NUCLEOTIDE SEQUENCE [LARGE SCALE GENOMIC DNA]</scope>
    <source>
        <strain evidence="1 2">DSM 104836</strain>
    </source>
</reference>
<keyword evidence="2" id="KW-1185">Reference proteome</keyword>
<evidence type="ECO:0000313" key="1">
    <source>
        <dbReference type="EMBL" id="TCS65792.1"/>
    </source>
</evidence>
<gene>
    <name evidence="1" type="ORF">EDD52_103209</name>
</gene>
<accession>A0A4R3JIE8</accession>